<evidence type="ECO:0000256" key="5">
    <source>
        <dbReference type="ARBA" id="ARBA00023136"/>
    </source>
</evidence>
<proteinExistence type="inferred from homology"/>
<evidence type="ECO:0000256" key="2">
    <source>
        <dbReference type="ARBA" id="ARBA00010663"/>
    </source>
</evidence>
<dbReference type="InterPro" id="IPR000276">
    <property type="entry name" value="GPCR_Rhodpsn"/>
</dbReference>
<dbReference type="PANTHER" id="PTHR46273">
    <property type="entry name" value="MYOSUPPRESSIN RECEPTOR 1, ISOFORM B-RELATED"/>
    <property type="match status" value="1"/>
</dbReference>
<evidence type="ECO:0000256" key="4">
    <source>
        <dbReference type="ARBA" id="ARBA00022989"/>
    </source>
</evidence>
<organism evidence="8 9">
    <name type="scientific">Phyllotreta striolata</name>
    <name type="common">Striped flea beetle</name>
    <name type="synonym">Crioceris striolata</name>
    <dbReference type="NCBI Taxonomy" id="444603"/>
    <lineage>
        <taxon>Eukaryota</taxon>
        <taxon>Metazoa</taxon>
        <taxon>Ecdysozoa</taxon>
        <taxon>Arthropoda</taxon>
        <taxon>Hexapoda</taxon>
        <taxon>Insecta</taxon>
        <taxon>Pterygota</taxon>
        <taxon>Neoptera</taxon>
        <taxon>Endopterygota</taxon>
        <taxon>Coleoptera</taxon>
        <taxon>Polyphaga</taxon>
        <taxon>Cucujiformia</taxon>
        <taxon>Chrysomeloidea</taxon>
        <taxon>Chrysomelidae</taxon>
        <taxon>Galerucinae</taxon>
        <taxon>Alticini</taxon>
        <taxon>Phyllotreta</taxon>
    </lineage>
</organism>
<dbReference type="InterPro" id="IPR053219">
    <property type="entry name" value="GPCR_Dmsr-1"/>
</dbReference>
<dbReference type="GO" id="GO:0008528">
    <property type="term" value="F:G protein-coupled peptide receptor activity"/>
    <property type="evidence" value="ECO:0007669"/>
    <property type="project" value="InterPro"/>
</dbReference>
<dbReference type="Gene3D" id="1.20.1070.10">
    <property type="entry name" value="Rhodopsin 7-helix transmembrane proteins"/>
    <property type="match status" value="1"/>
</dbReference>
<dbReference type="PRINTS" id="PR00237">
    <property type="entry name" value="GPCRRHODOPSN"/>
</dbReference>
<keyword evidence="4 6" id="KW-1133">Transmembrane helix</keyword>
<evidence type="ECO:0000256" key="6">
    <source>
        <dbReference type="SAM" id="Phobius"/>
    </source>
</evidence>
<feature type="transmembrane region" description="Helical" evidence="6">
    <location>
        <begin position="319"/>
        <end position="338"/>
    </location>
</feature>
<accession>A0A9P0DKR4</accession>
<reference evidence="8" key="1">
    <citation type="submission" date="2022-01" db="EMBL/GenBank/DDBJ databases">
        <authorList>
            <person name="King R."/>
        </authorList>
    </citation>
    <scope>NUCLEOTIDE SEQUENCE</scope>
</reference>
<keyword evidence="3 6" id="KW-0812">Transmembrane</keyword>
<dbReference type="EMBL" id="OU900094">
    <property type="protein sequence ID" value="CAH1139643.1"/>
    <property type="molecule type" value="Genomic_DNA"/>
</dbReference>
<dbReference type="GO" id="GO:0005886">
    <property type="term" value="C:plasma membrane"/>
    <property type="evidence" value="ECO:0007669"/>
    <property type="project" value="TreeGrafter"/>
</dbReference>
<dbReference type="InterPro" id="IPR017452">
    <property type="entry name" value="GPCR_Rhodpsn_7TM"/>
</dbReference>
<feature type="transmembrane region" description="Helical" evidence="6">
    <location>
        <begin position="143"/>
        <end position="161"/>
    </location>
</feature>
<feature type="transmembrane region" description="Helical" evidence="6">
    <location>
        <begin position="54"/>
        <end position="73"/>
    </location>
</feature>
<feature type="transmembrane region" description="Helical" evidence="6">
    <location>
        <begin position="93"/>
        <end position="122"/>
    </location>
</feature>
<gene>
    <name evidence="8" type="ORF">PHYEVI_LOCUS528</name>
</gene>
<dbReference type="AlphaFoldDB" id="A0A9P0DKR4"/>
<dbReference type="Proteomes" id="UP001153712">
    <property type="component" value="Chromosome 1"/>
</dbReference>
<keyword evidence="9" id="KW-1185">Reference proteome</keyword>
<dbReference type="OrthoDB" id="5864054at2759"/>
<protein>
    <recommendedName>
        <fullName evidence="7">G-protein coupled receptors family 1 profile domain-containing protein</fullName>
    </recommendedName>
</protein>
<keyword evidence="5 6" id="KW-0472">Membrane</keyword>
<sequence length="381" mass="44100">MNATTKYCDLEGFQNSYAEIHGLLSVFVCVLGSVANVLNICVLTRKEMTSPTNLILTGLALADLLVMVEYIPFSYYNYLNIEKRKYISHFSYSWAVFMIFHALFSQLFHFISCCLTVILALWRLLTIKNPPYTKFWCNLRTTLIVIISTYLLCPLICFPLYKTYTIQDFNQTIDANDKIIKLTESKNTEIFYGKIYVIQYVNHFYSQLSFWLYTVVIKLVPCILLTFLSTKLIMVLVETKNRKNRLLGRNIQMTNLNKDSNAIIVQKTKDKQADRTSVMLVAVLLLFLITEFPQAILGLLSATMGETFYNECYMPLGDVMDIFALTNSGINFILYCTMSRQFRSTFGEFFKLKRIRKFNSLIKSNAREKIIEKDTQLTAVN</sequence>
<dbReference type="InterPro" id="IPR019427">
    <property type="entry name" value="7TM_GPCR_serpentine_rcpt_Srw"/>
</dbReference>
<dbReference type="SUPFAM" id="SSF81321">
    <property type="entry name" value="Family A G protein-coupled receptor-like"/>
    <property type="match status" value="1"/>
</dbReference>
<evidence type="ECO:0000256" key="1">
    <source>
        <dbReference type="ARBA" id="ARBA00004370"/>
    </source>
</evidence>
<feature type="domain" description="G-protein coupled receptors family 1 profile" evidence="7">
    <location>
        <begin position="35"/>
        <end position="335"/>
    </location>
</feature>
<comment type="similarity">
    <text evidence="2">Belongs to the G-protein coupled receptor 1 family.</text>
</comment>
<dbReference type="PROSITE" id="PS50262">
    <property type="entry name" value="G_PROTEIN_RECEP_F1_2"/>
    <property type="match status" value="1"/>
</dbReference>
<evidence type="ECO:0000313" key="8">
    <source>
        <dbReference type="EMBL" id="CAH1139643.1"/>
    </source>
</evidence>
<comment type="subcellular location">
    <subcellularLocation>
        <location evidence="1">Membrane</location>
    </subcellularLocation>
</comment>
<feature type="transmembrane region" description="Helical" evidence="6">
    <location>
        <begin position="20"/>
        <end position="42"/>
    </location>
</feature>
<dbReference type="CDD" id="cd14978">
    <property type="entry name" value="7tmA_FMRFamide_R-like"/>
    <property type="match status" value="1"/>
</dbReference>
<name>A0A9P0DKR4_PHYSR</name>
<evidence type="ECO:0000313" key="9">
    <source>
        <dbReference type="Proteomes" id="UP001153712"/>
    </source>
</evidence>
<dbReference type="PANTHER" id="PTHR46273:SF4">
    <property type="entry name" value="AT19640P"/>
    <property type="match status" value="1"/>
</dbReference>
<evidence type="ECO:0000259" key="7">
    <source>
        <dbReference type="PROSITE" id="PS50262"/>
    </source>
</evidence>
<dbReference type="Pfam" id="PF10324">
    <property type="entry name" value="7TM_GPCR_Srw"/>
    <property type="match status" value="1"/>
</dbReference>
<feature type="transmembrane region" description="Helical" evidence="6">
    <location>
        <begin position="277"/>
        <end position="299"/>
    </location>
</feature>
<evidence type="ECO:0000256" key="3">
    <source>
        <dbReference type="ARBA" id="ARBA00022692"/>
    </source>
</evidence>
<feature type="transmembrane region" description="Helical" evidence="6">
    <location>
        <begin position="210"/>
        <end position="237"/>
    </location>
</feature>